<keyword evidence="2" id="KW-0732">Signal</keyword>
<evidence type="ECO:0000256" key="1">
    <source>
        <dbReference type="SAM" id="MobiDB-lite"/>
    </source>
</evidence>
<feature type="chain" id="PRO_5039026979" description="DUF6591 domain-containing protein" evidence="2">
    <location>
        <begin position="24"/>
        <end position="355"/>
    </location>
</feature>
<evidence type="ECO:0000256" key="2">
    <source>
        <dbReference type="SAM" id="SignalP"/>
    </source>
</evidence>
<accession>A0A921IU89</accession>
<comment type="caution">
    <text evidence="4">The sequence shown here is derived from an EMBL/GenBank/DDBJ whole genome shotgun (WGS) entry which is preliminary data.</text>
</comment>
<proteinExistence type="predicted"/>
<name>A0A921IU89_9ACTN</name>
<evidence type="ECO:0000313" key="4">
    <source>
        <dbReference type="EMBL" id="HJG36746.1"/>
    </source>
</evidence>
<reference evidence="4" key="1">
    <citation type="journal article" date="2021" name="PeerJ">
        <title>Extensive microbial diversity within the chicken gut microbiome revealed by metagenomics and culture.</title>
        <authorList>
            <person name="Gilroy R."/>
            <person name="Ravi A."/>
            <person name="Getino M."/>
            <person name="Pursley I."/>
            <person name="Horton D.L."/>
            <person name="Alikhan N.F."/>
            <person name="Baker D."/>
            <person name="Gharbi K."/>
            <person name="Hall N."/>
            <person name="Watson M."/>
            <person name="Adriaenssens E.M."/>
            <person name="Foster-Nyarko E."/>
            <person name="Jarju S."/>
            <person name="Secka A."/>
            <person name="Antonio M."/>
            <person name="Oren A."/>
            <person name="Chaudhuri R.R."/>
            <person name="La Ragione R."/>
            <person name="Hildebrand F."/>
            <person name="Pallen M.J."/>
        </authorList>
    </citation>
    <scope>NUCLEOTIDE SEQUENCE</scope>
    <source>
        <strain evidence="4">ChiHjej13B12-9602</strain>
    </source>
</reference>
<dbReference type="EMBL" id="DYUZ01000010">
    <property type="protein sequence ID" value="HJG36746.1"/>
    <property type="molecule type" value="Genomic_DNA"/>
</dbReference>
<reference evidence="4" key="2">
    <citation type="submission" date="2021-09" db="EMBL/GenBank/DDBJ databases">
        <authorList>
            <person name="Gilroy R."/>
        </authorList>
    </citation>
    <scope>NUCLEOTIDE SEQUENCE</scope>
    <source>
        <strain evidence="4">ChiHjej13B12-9602</strain>
    </source>
</reference>
<dbReference type="Pfam" id="PF20234">
    <property type="entry name" value="DUF6591"/>
    <property type="match status" value="1"/>
</dbReference>
<dbReference type="InterPro" id="IPR046526">
    <property type="entry name" value="DUF6591"/>
</dbReference>
<feature type="signal peptide" evidence="2">
    <location>
        <begin position="1"/>
        <end position="23"/>
    </location>
</feature>
<organism evidence="4 5">
    <name type="scientific">Enorma phocaeensis</name>
    <dbReference type="NCBI Taxonomy" id="1871019"/>
    <lineage>
        <taxon>Bacteria</taxon>
        <taxon>Bacillati</taxon>
        <taxon>Actinomycetota</taxon>
        <taxon>Coriobacteriia</taxon>
        <taxon>Coriobacteriales</taxon>
        <taxon>Coriobacteriaceae</taxon>
        <taxon>Enorma</taxon>
    </lineage>
</organism>
<dbReference type="AlphaFoldDB" id="A0A921IU89"/>
<evidence type="ECO:0000259" key="3">
    <source>
        <dbReference type="Pfam" id="PF20234"/>
    </source>
</evidence>
<feature type="domain" description="DUF6591" evidence="3">
    <location>
        <begin position="248"/>
        <end position="353"/>
    </location>
</feature>
<dbReference type="PROSITE" id="PS51257">
    <property type="entry name" value="PROKAR_LIPOPROTEIN"/>
    <property type="match status" value="1"/>
</dbReference>
<dbReference type="RefSeq" id="WP_273189081.1">
    <property type="nucleotide sequence ID" value="NZ_DYUZ01000010.1"/>
</dbReference>
<dbReference type="Proteomes" id="UP000753256">
    <property type="component" value="Unassembled WGS sequence"/>
</dbReference>
<sequence length="355" mass="39307">MEKTMKALASGAIVLALALTLTACNGGGQAPVDTAGESVASQTVEAGTPEAVLEDIQADFNDTAQNLYDEQEKMFESVGDSYEDYKENKDQVQNWYNLAVSETEALGERVQENSRVYFQAVIDTVDLTDEKAVEDAIDAYYEAIYEDAYDDYYDAVYEDAFDAAYDQYYDGILSDAIDADYNYSEVSELMSAEYKACADARSDVYEAIADARSAVYEINSDAWSAFYDDEFTMDEIFRESVVDVQADGDSSPEDNGDADDAPKQVENTSGVSADFKATMDEYEAFFNEYADFMNAYSADPSSPELLARYSDMMAQYSEVMAALEGIDEDSLSTDDYAYYTEVMARITAKLAEVGQ</sequence>
<feature type="compositionally biased region" description="Acidic residues" evidence="1">
    <location>
        <begin position="250"/>
        <end position="259"/>
    </location>
</feature>
<protein>
    <recommendedName>
        <fullName evidence="3">DUF6591 domain-containing protein</fullName>
    </recommendedName>
</protein>
<feature type="region of interest" description="Disordered" evidence="1">
    <location>
        <begin position="246"/>
        <end position="269"/>
    </location>
</feature>
<gene>
    <name evidence="4" type="ORF">K8V70_02625</name>
</gene>
<evidence type="ECO:0000313" key="5">
    <source>
        <dbReference type="Proteomes" id="UP000753256"/>
    </source>
</evidence>